<evidence type="ECO:0000313" key="9">
    <source>
        <dbReference type="EMBL" id="VWL94188.1"/>
    </source>
</evidence>
<sequence length="435" mass="45363">MKLKHAIVTVMGTALIMAPAAMPATALAAQADATPMAAQDAQSGYNVKAQNATINASQLKGNLTQLKWQLKDLMLVEATYNGRDIKDRVDVGFGNSAGDLQNKKPGTYTIQFFDGNKIAEAKLTVTDSASEAAPALTADTVSSTKGGILLTVMGQGITNEQHALPAGSFSIAAAHKGADGAWYTDVTVNSAAIDNYYRPLVPPVVLDKVAWDQSASKLTATFKWDAAAQRWTVADPAKVTFKVAITKNGVFEFAESATLAPSDVKGLSTNKLIALIKEKLVKTAEVNGSSVVNDSNFHVMLGTQLTDIQNGKPGTYQIGFMYDGNGYNNEQVGSATLVIAQPSKPGTTTPGTTTPGTTTPNTGDKTEKGDNANGDKNGSPKKANVKSSGNKTSQKSGKDLPKTGDAGLGIAGIISAAGASLAALGIFTKRREHQR</sequence>
<evidence type="ECO:0000313" key="10">
    <source>
        <dbReference type="Proteomes" id="UP000361836"/>
    </source>
</evidence>
<protein>
    <recommendedName>
        <fullName evidence="8">Gram-positive cocci surface proteins LPxTG domain-containing protein</fullName>
    </recommendedName>
</protein>
<keyword evidence="10" id="KW-1185">Reference proteome</keyword>
<dbReference type="NCBIfam" id="TIGR01167">
    <property type="entry name" value="LPXTG_anchor"/>
    <property type="match status" value="1"/>
</dbReference>
<proteinExistence type="predicted"/>
<feature type="domain" description="Gram-positive cocci surface proteins LPxTG" evidence="8">
    <location>
        <begin position="400"/>
        <end position="435"/>
    </location>
</feature>
<name>A0A5K1IYF9_9ACTN</name>
<feature type="compositionally biased region" description="Low complexity" evidence="5">
    <location>
        <begin position="345"/>
        <end position="363"/>
    </location>
</feature>
<dbReference type="AlphaFoldDB" id="A0A5K1IYF9"/>
<reference evidence="9 10" key="1">
    <citation type="submission" date="2019-10" db="EMBL/GenBank/DDBJ databases">
        <authorList>
            <person name="Wolf R A."/>
        </authorList>
    </citation>
    <scope>NUCLEOTIDE SEQUENCE [LARGE SCALE GENOMIC DNA]</scope>
    <source>
        <strain evidence="9">Collinsella_aerofaciens_MC2</strain>
    </source>
</reference>
<accession>A0A5K1IYF9</accession>
<evidence type="ECO:0000256" key="3">
    <source>
        <dbReference type="ARBA" id="ARBA00022729"/>
    </source>
</evidence>
<feature type="chain" id="PRO_5039587768" description="Gram-positive cocci surface proteins LPxTG domain-containing protein" evidence="7">
    <location>
        <begin position="29"/>
        <end position="435"/>
    </location>
</feature>
<keyword evidence="6" id="KW-0812">Transmembrane</keyword>
<evidence type="ECO:0000256" key="4">
    <source>
        <dbReference type="ARBA" id="ARBA00023088"/>
    </source>
</evidence>
<evidence type="ECO:0000259" key="8">
    <source>
        <dbReference type="PROSITE" id="PS50847"/>
    </source>
</evidence>
<feature type="region of interest" description="Disordered" evidence="5">
    <location>
        <begin position="341"/>
        <end position="407"/>
    </location>
</feature>
<keyword evidence="1" id="KW-0134">Cell wall</keyword>
<keyword evidence="2" id="KW-0964">Secreted</keyword>
<feature type="signal peptide" evidence="7">
    <location>
        <begin position="1"/>
        <end position="28"/>
    </location>
</feature>
<keyword evidence="4" id="KW-0572">Peptidoglycan-anchor</keyword>
<keyword evidence="6" id="KW-1133">Transmembrane helix</keyword>
<dbReference type="RefSeq" id="WP_152076320.1">
    <property type="nucleotide sequence ID" value="NZ_CAAKNU010000023.1"/>
</dbReference>
<dbReference type="PROSITE" id="PS50847">
    <property type="entry name" value="GRAM_POS_ANCHORING"/>
    <property type="match status" value="1"/>
</dbReference>
<evidence type="ECO:0000256" key="5">
    <source>
        <dbReference type="SAM" id="MobiDB-lite"/>
    </source>
</evidence>
<gene>
    <name evidence="9" type="ORF">KCJAJFAP_02247</name>
</gene>
<dbReference type="EMBL" id="CABWIE010000018">
    <property type="protein sequence ID" value="VWL94188.1"/>
    <property type="molecule type" value="Genomic_DNA"/>
</dbReference>
<feature type="transmembrane region" description="Helical" evidence="6">
    <location>
        <begin position="406"/>
        <end position="427"/>
    </location>
</feature>
<evidence type="ECO:0000256" key="7">
    <source>
        <dbReference type="SAM" id="SignalP"/>
    </source>
</evidence>
<dbReference type="InterPro" id="IPR019931">
    <property type="entry name" value="LPXTG_anchor"/>
</dbReference>
<feature type="compositionally biased region" description="Polar residues" evidence="5">
    <location>
        <begin position="385"/>
        <end position="395"/>
    </location>
</feature>
<dbReference type="Proteomes" id="UP000361836">
    <property type="component" value="Unassembled WGS sequence"/>
</dbReference>
<evidence type="ECO:0000256" key="1">
    <source>
        <dbReference type="ARBA" id="ARBA00022512"/>
    </source>
</evidence>
<organism evidence="9 10">
    <name type="scientific">Collinsella aerofaciens</name>
    <dbReference type="NCBI Taxonomy" id="74426"/>
    <lineage>
        <taxon>Bacteria</taxon>
        <taxon>Bacillati</taxon>
        <taxon>Actinomycetota</taxon>
        <taxon>Coriobacteriia</taxon>
        <taxon>Coriobacteriales</taxon>
        <taxon>Coriobacteriaceae</taxon>
        <taxon>Collinsella</taxon>
    </lineage>
</organism>
<keyword evidence="6" id="KW-0472">Membrane</keyword>
<keyword evidence="3 7" id="KW-0732">Signal</keyword>
<evidence type="ECO:0000256" key="6">
    <source>
        <dbReference type="SAM" id="Phobius"/>
    </source>
</evidence>
<evidence type="ECO:0000256" key="2">
    <source>
        <dbReference type="ARBA" id="ARBA00022525"/>
    </source>
</evidence>